<organism evidence="2 3">
    <name type="scientific">Tropheryma whipplei (strain Twist)</name>
    <name type="common">Whipple's bacillus</name>
    <dbReference type="NCBI Taxonomy" id="203267"/>
    <lineage>
        <taxon>Bacteria</taxon>
        <taxon>Bacillati</taxon>
        <taxon>Actinomycetota</taxon>
        <taxon>Actinomycetes</taxon>
        <taxon>Micrococcales</taxon>
        <taxon>Tropherymataceae</taxon>
        <taxon>Tropheryma</taxon>
    </lineage>
</organism>
<name>Q83GN8_TROWT</name>
<dbReference type="EMBL" id="AE014184">
    <property type="protein sequence ID" value="AAO44315.1"/>
    <property type="molecule type" value="Genomic_DNA"/>
</dbReference>
<dbReference type="OrthoDB" id="5244024at2"/>
<evidence type="ECO:0000313" key="3">
    <source>
        <dbReference type="Proteomes" id="UP000002200"/>
    </source>
</evidence>
<dbReference type="STRING" id="203267.TWT_218"/>
<feature type="transmembrane region" description="Helical" evidence="1">
    <location>
        <begin position="54"/>
        <end position="74"/>
    </location>
</feature>
<dbReference type="Proteomes" id="UP000002200">
    <property type="component" value="Chromosome"/>
</dbReference>
<keyword evidence="3" id="KW-1185">Reference proteome</keyword>
<sequence>MRDAVRVLLFVWEVGVPLSESEQKVLDDLERDLYNSESDILADVTSRPGFNPRLIVFGVLTVLFGVGIMVAGVLVQLPLASLFGFAIMFLGVFMAFVPSKPKGGFFTRFLSKH</sequence>
<dbReference type="AlphaFoldDB" id="Q83GN8"/>
<feature type="transmembrane region" description="Helical" evidence="1">
    <location>
        <begin position="80"/>
        <end position="98"/>
    </location>
</feature>
<protein>
    <recommendedName>
        <fullName evidence="4">DUF3040 domain-containing protein</fullName>
    </recommendedName>
</protein>
<evidence type="ECO:0000313" key="2">
    <source>
        <dbReference type="EMBL" id="AAO44315.1"/>
    </source>
</evidence>
<evidence type="ECO:0000256" key="1">
    <source>
        <dbReference type="SAM" id="Phobius"/>
    </source>
</evidence>
<gene>
    <name evidence="2" type="ordered locus">TWT_218</name>
</gene>
<dbReference type="Pfam" id="PF11239">
    <property type="entry name" value="DUF3040"/>
    <property type="match status" value="1"/>
</dbReference>
<reference evidence="2 3" key="1">
    <citation type="journal article" date="2003" name="Genome Res.">
        <title>Tropheryma whipplei twist: a human pathogenic Actinobacteria with a reduced genome.</title>
        <authorList>
            <person name="Raoult D."/>
            <person name="Ogata H."/>
            <person name="Audic S."/>
            <person name="Robert C."/>
            <person name="Suhre K."/>
            <person name="Drancourt M."/>
            <person name="Claverie J.-M."/>
        </authorList>
    </citation>
    <scope>NUCLEOTIDE SEQUENCE [LARGE SCALE GENOMIC DNA]</scope>
    <source>
        <strain evidence="2 3">Twist</strain>
    </source>
</reference>
<dbReference type="HOGENOM" id="CLU_2132430_0_0_11"/>
<keyword evidence="1" id="KW-0812">Transmembrane</keyword>
<keyword evidence="1" id="KW-1133">Transmembrane helix</keyword>
<accession>Q83GN8</accession>
<dbReference type="KEGG" id="twh:TWT_218"/>
<evidence type="ECO:0008006" key="4">
    <source>
        <dbReference type="Google" id="ProtNLM"/>
    </source>
</evidence>
<proteinExistence type="predicted"/>
<keyword evidence="1" id="KW-0472">Membrane</keyword>
<dbReference type="InterPro" id="IPR021401">
    <property type="entry name" value="DUF3040"/>
</dbReference>